<name>F4KRF6_HALH1</name>
<dbReference type="KEGG" id="hhy:Halhy_0032"/>
<evidence type="ECO:0008006" key="4">
    <source>
        <dbReference type="Google" id="ProtNLM"/>
    </source>
</evidence>
<keyword evidence="3" id="KW-1185">Reference proteome</keyword>
<reference evidence="2 3" key="1">
    <citation type="journal article" date="2011" name="Stand. Genomic Sci.">
        <title>Complete genome sequence of Haliscomenobacter hydrossis type strain (O).</title>
        <authorList>
            <consortium name="US DOE Joint Genome Institute (JGI-PGF)"/>
            <person name="Daligault H."/>
            <person name="Lapidus A."/>
            <person name="Zeytun A."/>
            <person name="Nolan M."/>
            <person name="Lucas S."/>
            <person name="Del Rio T.G."/>
            <person name="Tice H."/>
            <person name="Cheng J.F."/>
            <person name="Tapia R."/>
            <person name="Han C."/>
            <person name="Goodwin L."/>
            <person name="Pitluck S."/>
            <person name="Liolios K."/>
            <person name="Pagani I."/>
            <person name="Ivanova N."/>
            <person name="Huntemann M."/>
            <person name="Mavromatis K."/>
            <person name="Mikhailova N."/>
            <person name="Pati A."/>
            <person name="Chen A."/>
            <person name="Palaniappan K."/>
            <person name="Land M."/>
            <person name="Hauser L."/>
            <person name="Brambilla E.M."/>
            <person name="Rohde M."/>
            <person name="Verbarg S."/>
            <person name="Goker M."/>
            <person name="Bristow J."/>
            <person name="Eisen J.A."/>
            <person name="Markowitz V."/>
            <person name="Hugenholtz P."/>
            <person name="Kyrpides N.C."/>
            <person name="Klenk H.P."/>
            <person name="Woyke T."/>
        </authorList>
    </citation>
    <scope>NUCLEOTIDE SEQUENCE [LARGE SCALE GENOMIC DNA]</scope>
    <source>
        <strain evidence="3">ATCC 27775 / DSM 1100 / LMG 10767 / O</strain>
    </source>
</reference>
<dbReference type="EMBL" id="CP002691">
    <property type="protein sequence ID" value="AEE47946.1"/>
    <property type="molecule type" value="Genomic_DNA"/>
</dbReference>
<accession>F4KRF6</accession>
<dbReference type="OrthoDB" id="182994at2"/>
<feature type="transmembrane region" description="Helical" evidence="1">
    <location>
        <begin position="256"/>
        <end position="274"/>
    </location>
</feature>
<reference key="2">
    <citation type="submission" date="2011-04" db="EMBL/GenBank/DDBJ databases">
        <title>Complete sequence of chromosome of Haliscomenobacter hydrossis DSM 1100.</title>
        <authorList>
            <consortium name="US DOE Joint Genome Institute (JGI-PGF)"/>
            <person name="Lucas S."/>
            <person name="Han J."/>
            <person name="Lapidus A."/>
            <person name="Bruce D."/>
            <person name="Goodwin L."/>
            <person name="Pitluck S."/>
            <person name="Peters L."/>
            <person name="Kyrpides N."/>
            <person name="Mavromatis K."/>
            <person name="Ivanova N."/>
            <person name="Ovchinnikova G."/>
            <person name="Pagani I."/>
            <person name="Daligault H."/>
            <person name="Detter J.C."/>
            <person name="Han C."/>
            <person name="Land M."/>
            <person name="Hauser L."/>
            <person name="Markowitz V."/>
            <person name="Cheng J.-F."/>
            <person name="Hugenholtz P."/>
            <person name="Woyke T."/>
            <person name="Wu D."/>
            <person name="Verbarg S."/>
            <person name="Frueling A."/>
            <person name="Brambilla E."/>
            <person name="Klenk H.-P."/>
            <person name="Eisen J.A."/>
        </authorList>
    </citation>
    <scope>NUCLEOTIDE SEQUENCE</scope>
    <source>
        <strain>DSM 1100</strain>
    </source>
</reference>
<evidence type="ECO:0000313" key="3">
    <source>
        <dbReference type="Proteomes" id="UP000008461"/>
    </source>
</evidence>
<evidence type="ECO:0000256" key="1">
    <source>
        <dbReference type="SAM" id="Phobius"/>
    </source>
</evidence>
<feature type="transmembrane region" description="Helical" evidence="1">
    <location>
        <begin position="286"/>
        <end position="307"/>
    </location>
</feature>
<feature type="transmembrane region" description="Helical" evidence="1">
    <location>
        <begin position="313"/>
        <end position="333"/>
    </location>
</feature>
<dbReference type="Pfam" id="PF18943">
    <property type="entry name" value="DUF5690"/>
    <property type="match status" value="1"/>
</dbReference>
<gene>
    <name evidence="2" type="ordered locus">Halhy_0032</name>
</gene>
<organism evidence="2 3">
    <name type="scientific">Haliscomenobacter hydrossis (strain ATCC 27775 / DSM 1100 / LMG 10767 / O)</name>
    <dbReference type="NCBI Taxonomy" id="760192"/>
    <lineage>
        <taxon>Bacteria</taxon>
        <taxon>Pseudomonadati</taxon>
        <taxon>Bacteroidota</taxon>
        <taxon>Saprospiria</taxon>
        <taxon>Saprospirales</taxon>
        <taxon>Haliscomenobacteraceae</taxon>
        <taxon>Haliscomenobacter</taxon>
    </lineage>
</organism>
<feature type="transmembrane region" description="Helical" evidence="1">
    <location>
        <begin position="170"/>
        <end position="188"/>
    </location>
</feature>
<keyword evidence="1" id="KW-0812">Transmembrane</keyword>
<protein>
    <recommendedName>
        <fullName evidence="4">Major facilitator superfamily MFS_1</fullName>
    </recommendedName>
</protein>
<keyword evidence="1" id="KW-0472">Membrane</keyword>
<feature type="transmembrane region" description="Helical" evidence="1">
    <location>
        <begin position="133"/>
        <end position="158"/>
    </location>
</feature>
<keyword evidence="1" id="KW-1133">Transmembrane helix</keyword>
<dbReference type="RefSeq" id="WP_013762510.1">
    <property type="nucleotide sequence ID" value="NC_015510.1"/>
</dbReference>
<evidence type="ECO:0000313" key="2">
    <source>
        <dbReference type="EMBL" id="AEE47946.1"/>
    </source>
</evidence>
<feature type="transmembrane region" description="Helical" evidence="1">
    <location>
        <begin position="385"/>
        <end position="408"/>
    </location>
</feature>
<sequence length="418" mass="46999">MSISRRDFTLTLWAAVAAFGTYTCMYAFRKGITAATFEGMEYWGISYKIWLVNLQVFGYALSKLIGIKVVSEVAVRMRGWYILVLVSIAGLSLVGFAFVPPPYNMFFFFLNGLPLGMIYGLVLGFLEGRRQTDILVASLTASFIFASGFVKTVGLYVMQNWGISEFHMPMVTAALFIPAIAVFLTLLMRLPAPDAKDEELRTVRIPMNRDERRRFVQTFYQGIVLFIIGFVMLTVLRDFRDNFGVEIFKEQGVSNAAVFSQVETPIALGILVLLSMMARVKDNFRAFTIINGITFLGVLIAVAGTLLFQTKQIGVELWMLSVGAGMYMGYVPVNGIYFDRILGAFRYPGTVGFIVTLADTWGYMGSFGLQLYKNFGQANISYTTFLIYAVYVMLGGYGVLVLFSYRYFQKRFIELAKI</sequence>
<feature type="transmembrane region" description="Helical" evidence="1">
    <location>
        <begin position="79"/>
        <end position="99"/>
    </location>
</feature>
<feature type="transmembrane region" description="Helical" evidence="1">
    <location>
        <begin position="345"/>
        <end position="365"/>
    </location>
</feature>
<dbReference type="AlphaFoldDB" id="F4KRF6"/>
<feature type="transmembrane region" description="Helical" evidence="1">
    <location>
        <begin position="47"/>
        <end position="67"/>
    </location>
</feature>
<dbReference type="Proteomes" id="UP000008461">
    <property type="component" value="Chromosome"/>
</dbReference>
<proteinExistence type="predicted"/>
<feature type="transmembrane region" description="Helical" evidence="1">
    <location>
        <begin position="218"/>
        <end position="236"/>
    </location>
</feature>
<feature type="transmembrane region" description="Helical" evidence="1">
    <location>
        <begin position="105"/>
        <end position="126"/>
    </location>
</feature>
<dbReference type="InterPro" id="IPR043745">
    <property type="entry name" value="DUF5690"/>
</dbReference>
<dbReference type="eggNOG" id="ENOG502Z7UP">
    <property type="taxonomic scope" value="Bacteria"/>
</dbReference>
<dbReference type="SUPFAM" id="SSF103473">
    <property type="entry name" value="MFS general substrate transporter"/>
    <property type="match status" value="1"/>
</dbReference>
<dbReference type="HOGENOM" id="CLU_609286_0_0_10"/>
<dbReference type="InterPro" id="IPR036259">
    <property type="entry name" value="MFS_trans_sf"/>
</dbReference>
<dbReference type="STRING" id="760192.Halhy_0032"/>